<sequence length="900" mass="102566">MAEQSVVAGLKEELTCPICLSIYSNPVSLGCGHSFCRECLEEARSRRRRPQGPFSCPLCQARADPAAELQPNVQLRSIAQKFLDAPAQQEEEEREVQCAEKGESSGQKDGVILCDFCLQEPQPAAKTCLSCEASLCQAHLIKHNTKSPSKDHVLIEPCDDQVLAKRRCPQHGKLLECYCETDLVCICMLCCVMSSHKDHRITSLEEAFGRAQNVFPETLDKVKSHEAELKQRIENLLKQEEEVKTKEHLQKSRLESLFKEVYLQINDRKEEILKALRQSEEEQLSQIRSEIRKYKEMKDAVRSDIQELKALRDQKDHLLFVKTFAAIQARKPEPVRATDSVKLLPVIFDESKTDGTLRSLGQFLSGVQFLFKRLPVHEHLTFTVRSKYVVLSSCKEVTPSSVSSLKAKACKALPHVVSDQMFSEGCHFWEVDTSNATRWKLGIIHYTSEYYLEMSRDYLRVVNNQIVIREELPTALKVIRNPVSLSCGHSFCKQCIQKALGAQQQSKAPYSCPMCKLQLGPILELQKNFQLCSIVEAFLATTSKEERSEDSAERKKEVVLCDFCLERSQPAVKICLMCDAFLCQAHLDKHNAKASQQDHVLVEVGAGGGAVERRCLEHGRLLECYCQDEGQYICVLCSIAGCHKGHSIVTLKEAHDKQLGELSETVTWLQQRKSALAAALEELQKSENQIKTNTKTVTSQLQKLFEEVKTEMIQKEKKILSDIQSNEKKQLADITKVKKEMEQRRDESVQHLQSLQKMREQPDIFLFFKEFKLAKDRIVSQNFSVSRMDVEVVQLDQARIDHCRHLMRNFLSDLDSLLQGVHVGLPILVPLQTTHFQNQKTSLFSIMDGHHKRHGVQHKTNRKDHVLQVADMNKLDGSRLPRSKGEMKKTEVRTEMERKS</sequence>
<reference evidence="9" key="1">
    <citation type="submission" date="2025-08" db="UniProtKB">
        <authorList>
            <consortium name="Ensembl"/>
        </authorList>
    </citation>
    <scope>IDENTIFICATION</scope>
</reference>
<evidence type="ECO:0000256" key="5">
    <source>
        <dbReference type="SAM" id="Coils"/>
    </source>
</evidence>
<dbReference type="Ensembl" id="ENSOSUT00000002252.1">
    <property type="protein sequence ID" value="ENSOSUP00000002206.1"/>
    <property type="gene ID" value="ENSOSUG00000001570.1"/>
</dbReference>
<feature type="domain" description="RING-type" evidence="7">
    <location>
        <begin position="485"/>
        <end position="516"/>
    </location>
</feature>
<evidence type="ECO:0000256" key="1">
    <source>
        <dbReference type="ARBA" id="ARBA00022723"/>
    </source>
</evidence>
<dbReference type="PANTHER" id="PTHR25465">
    <property type="entry name" value="B-BOX DOMAIN CONTAINING"/>
    <property type="match status" value="1"/>
</dbReference>
<feature type="domain" description="RING-type" evidence="7">
    <location>
        <begin position="16"/>
        <end position="60"/>
    </location>
</feature>
<dbReference type="InterPro" id="IPR027267">
    <property type="entry name" value="AH/BAR_dom_sf"/>
</dbReference>
<keyword evidence="1" id="KW-0479">Metal-binding</keyword>
<dbReference type="CDD" id="cd19769">
    <property type="entry name" value="Bbox2_TRIM16-like"/>
    <property type="match status" value="2"/>
</dbReference>
<evidence type="ECO:0000256" key="2">
    <source>
        <dbReference type="ARBA" id="ARBA00022771"/>
    </source>
</evidence>
<accession>A0A8C8E5U8</accession>
<dbReference type="PROSITE" id="PS50089">
    <property type="entry name" value="ZF_RING_2"/>
    <property type="match status" value="2"/>
</dbReference>
<evidence type="ECO:0000256" key="3">
    <source>
        <dbReference type="ARBA" id="ARBA00022833"/>
    </source>
</evidence>
<dbReference type="Gene3D" id="3.30.40.10">
    <property type="entry name" value="Zinc/RING finger domain, C3HC4 (zinc finger)"/>
    <property type="match status" value="2"/>
</dbReference>
<dbReference type="InterPro" id="IPR000315">
    <property type="entry name" value="Znf_B-box"/>
</dbReference>
<protein>
    <submittedName>
        <fullName evidence="9">Uncharacterized protein</fullName>
    </submittedName>
</protein>
<dbReference type="GO" id="GO:0008270">
    <property type="term" value="F:zinc ion binding"/>
    <property type="evidence" value="ECO:0007669"/>
    <property type="project" value="UniProtKB-KW"/>
</dbReference>
<name>A0A8C8E5U8_9STRI</name>
<evidence type="ECO:0000256" key="4">
    <source>
        <dbReference type="PROSITE-ProRule" id="PRU00024"/>
    </source>
</evidence>
<evidence type="ECO:0000259" key="7">
    <source>
        <dbReference type="PROSITE" id="PS50089"/>
    </source>
</evidence>
<dbReference type="PROSITE" id="PS00518">
    <property type="entry name" value="ZF_RING_1"/>
    <property type="match status" value="2"/>
</dbReference>
<keyword evidence="10" id="KW-1185">Reference proteome</keyword>
<evidence type="ECO:0000259" key="8">
    <source>
        <dbReference type="PROSITE" id="PS50119"/>
    </source>
</evidence>
<feature type="region of interest" description="Disordered" evidence="6">
    <location>
        <begin position="875"/>
        <end position="900"/>
    </location>
</feature>
<feature type="coiled-coil region" evidence="5">
    <location>
        <begin position="669"/>
        <end position="696"/>
    </location>
</feature>
<dbReference type="SUPFAM" id="SSF57845">
    <property type="entry name" value="B-box zinc-binding domain"/>
    <property type="match status" value="2"/>
</dbReference>
<dbReference type="Gene3D" id="2.60.120.920">
    <property type="match status" value="1"/>
</dbReference>
<dbReference type="Gene3D" id="3.30.160.60">
    <property type="entry name" value="Classic Zinc Finger"/>
    <property type="match status" value="2"/>
</dbReference>
<feature type="coiled-coil region" evidence="5">
    <location>
        <begin position="219"/>
        <end position="314"/>
    </location>
</feature>
<keyword evidence="3" id="KW-0862">Zinc</keyword>
<dbReference type="AlphaFoldDB" id="A0A8C8E5U8"/>
<feature type="coiled-coil region" evidence="5">
    <location>
        <begin position="724"/>
        <end position="758"/>
    </location>
</feature>
<dbReference type="Pfam" id="PF00643">
    <property type="entry name" value="zf-B_box"/>
    <property type="match status" value="2"/>
</dbReference>
<keyword evidence="2 4" id="KW-0863">Zinc-finger</keyword>
<evidence type="ECO:0000256" key="6">
    <source>
        <dbReference type="SAM" id="MobiDB-lite"/>
    </source>
</evidence>
<evidence type="ECO:0000313" key="9">
    <source>
        <dbReference type="Ensembl" id="ENSOSUP00000002206.1"/>
    </source>
</evidence>
<dbReference type="InterPro" id="IPR043136">
    <property type="entry name" value="B30.2/SPRY_sf"/>
</dbReference>
<dbReference type="Pfam" id="PF15227">
    <property type="entry name" value="zf-C3HC4_4"/>
    <property type="match status" value="1"/>
</dbReference>
<proteinExistence type="predicted"/>
<dbReference type="SMART" id="SM00336">
    <property type="entry name" value="BBOX"/>
    <property type="match status" value="4"/>
</dbReference>
<dbReference type="SUPFAM" id="SSF103657">
    <property type="entry name" value="BAR/IMD domain-like"/>
    <property type="match status" value="1"/>
</dbReference>
<dbReference type="Pfam" id="PF13445">
    <property type="entry name" value="zf-RING_UBOX"/>
    <property type="match status" value="1"/>
</dbReference>
<dbReference type="SUPFAM" id="SSF49899">
    <property type="entry name" value="Concanavalin A-like lectins/glucanases"/>
    <property type="match status" value="1"/>
</dbReference>
<dbReference type="InterPro" id="IPR013320">
    <property type="entry name" value="ConA-like_dom_sf"/>
</dbReference>
<dbReference type="InterPro" id="IPR001841">
    <property type="entry name" value="Znf_RING"/>
</dbReference>
<feature type="domain" description="B box-type" evidence="8">
    <location>
        <begin position="163"/>
        <end position="204"/>
    </location>
</feature>
<dbReference type="SMART" id="SM00184">
    <property type="entry name" value="RING"/>
    <property type="match status" value="2"/>
</dbReference>
<dbReference type="PANTHER" id="PTHR25465:SF77">
    <property type="entry name" value="E3 UBIQUITIN_ISG15 LIGASE TRIM25"/>
    <property type="match status" value="1"/>
</dbReference>
<dbReference type="InterPro" id="IPR013083">
    <property type="entry name" value="Znf_RING/FYVE/PHD"/>
</dbReference>
<dbReference type="Proteomes" id="UP000694552">
    <property type="component" value="Unplaced"/>
</dbReference>
<dbReference type="PROSITE" id="PS50119">
    <property type="entry name" value="ZF_BBOX"/>
    <property type="match status" value="2"/>
</dbReference>
<feature type="domain" description="B box-type" evidence="8">
    <location>
        <begin position="610"/>
        <end position="651"/>
    </location>
</feature>
<dbReference type="InterPro" id="IPR027370">
    <property type="entry name" value="Znf-RING_euk"/>
</dbReference>
<dbReference type="SUPFAM" id="SSF57850">
    <property type="entry name" value="RING/U-box"/>
    <property type="match status" value="2"/>
</dbReference>
<dbReference type="InterPro" id="IPR051051">
    <property type="entry name" value="E3_ubiq-ligase_TRIM/RNF"/>
</dbReference>
<keyword evidence="5" id="KW-0175">Coiled coil</keyword>
<dbReference type="Gene3D" id="4.10.830.40">
    <property type="match status" value="2"/>
</dbReference>
<organism evidence="9 10">
    <name type="scientific">Otus sunia</name>
    <name type="common">Oriental scops-owl</name>
    <dbReference type="NCBI Taxonomy" id="257818"/>
    <lineage>
        <taxon>Eukaryota</taxon>
        <taxon>Metazoa</taxon>
        <taxon>Chordata</taxon>
        <taxon>Craniata</taxon>
        <taxon>Vertebrata</taxon>
        <taxon>Euteleostomi</taxon>
        <taxon>Archelosauria</taxon>
        <taxon>Archosauria</taxon>
        <taxon>Dinosauria</taxon>
        <taxon>Saurischia</taxon>
        <taxon>Theropoda</taxon>
        <taxon>Coelurosauria</taxon>
        <taxon>Aves</taxon>
        <taxon>Neognathae</taxon>
        <taxon>Neoaves</taxon>
        <taxon>Telluraves</taxon>
        <taxon>Strigiformes</taxon>
        <taxon>Strigidae</taxon>
        <taxon>Otus</taxon>
    </lineage>
</organism>
<evidence type="ECO:0000313" key="10">
    <source>
        <dbReference type="Proteomes" id="UP000694552"/>
    </source>
</evidence>
<dbReference type="InterPro" id="IPR017907">
    <property type="entry name" value="Znf_RING_CS"/>
</dbReference>
<reference evidence="9" key="2">
    <citation type="submission" date="2025-09" db="UniProtKB">
        <authorList>
            <consortium name="Ensembl"/>
        </authorList>
    </citation>
    <scope>IDENTIFICATION</scope>
</reference>